<sequence length="502" mass="54370">MSEASAFAPSQEEPRRYDRLFIDGEWVAARSGRVIRSIDPSTEEVWAEVAEADADDVDDAVQAARRALRGPWGGYSPTKRGEMLSKLAGLVRRDARRLAEIESRDNGKPLRDTLGEVQRAADWLTFFAGAADKINGHQIPYRPDALAYTRLEPVGVVGAILPWNSPISLCSWKLGPALAAGNTVVLKPAEQTPVSLVEIGRLVEEAGFPAGVVNVVPGYGPLAGAALAAHPHVNKISFTGHHGTAAAIMKAASGNLKRCSFECGGKSPYIVFADADFERALSVAVHSAFRSTGQSCSLASRIFVERPLYEKFAAAIAERAGRIRVGMPFDERTHIGPHTSAQQRDKTEQYIALGRESGARILTGGGRPRGFPRGYFVEPTVFADVDNRSRLAREEVFGPVLAVMPFDDEEQAVEFANDTDYGLVGGLWTSDVGRAHRVAAKIEAGLVSVNTFRPVHYMLPYGGYKLSGFGRENGFDAIREYTEVKAVVVDLAQDMPADPFAD</sequence>
<dbReference type="EMBL" id="QRGO01000002">
    <property type="protein sequence ID" value="RDV02014.1"/>
    <property type="molecule type" value="Genomic_DNA"/>
</dbReference>
<dbReference type="PROSITE" id="PS00687">
    <property type="entry name" value="ALDEHYDE_DEHYDR_GLU"/>
    <property type="match status" value="1"/>
</dbReference>
<evidence type="ECO:0000313" key="7">
    <source>
        <dbReference type="EMBL" id="RDV02014.1"/>
    </source>
</evidence>
<protein>
    <submittedName>
        <fullName evidence="7">Aldehyde dehydrogenase family protein</fullName>
    </submittedName>
</protein>
<dbReference type="Pfam" id="PF00171">
    <property type="entry name" value="Aldedh"/>
    <property type="match status" value="1"/>
</dbReference>
<evidence type="ECO:0000256" key="3">
    <source>
        <dbReference type="ARBA" id="ARBA00023097"/>
    </source>
</evidence>
<dbReference type="InterPro" id="IPR016161">
    <property type="entry name" value="Ald_DH/histidinol_DH"/>
</dbReference>
<feature type="domain" description="Aldehyde dehydrogenase" evidence="6">
    <location>
        <begin position="26"/>
        <end position="487"/>
    </location>
</feature>
<feature type="active site" evidence="4">
    <location>
        <position position="262"/>
    </location>
</feature>
<dbReference type="Gene3D" id="3.40.309.10">
    <property type="entry name" value="Aldehyde Dehydrogenase, Chain A, domain 2"/>
    <property type="match status" value="1"/>
</dbReference>
<dbReference type="FunFam" id="3.40.309.10:FF:000012">
    <property type="entry name" value="Betaine aldehyde dehydrogenase"/>
    <property type="match status" value="1"/>
</dbReference>
<dbReference type="FunFam" id="3.40.605.10:FF:000001">
    <property type="entry name" value="Aldehyde dehydrogenase 1"/>
    <property type="match status" value="1"/>
</dbReference>
<dbReference type="PANTHER" id="PTHR11699">
    <property type="entry name" value="ALDEHYDE DEHYDROGENASE-RELATED"/>
    <property type="match status" value="1"/>
</dbReference>
<evidence type="ECO:0000259" key="6">
    <source>
        <dbReference type="Pfam" id="PF00171"/>
    </source>
</evidence>
<comment type="caution">
    <text evidence="7">The sequence shown here is derived from an EMBL/GenBank/DDBJ whole genome shotgun (WGS) entry which is preliminary data.</text>
</comment>
<dbReference type="AlphaFoldDB" id="A0A371B3B7"/>
<organism evidence="7 8">
    <name type="scientific">Undibacter mobilis</name>
    <dbReference type="NCBI Taxonomy" id="2292256"/>
    <lineage>
        <taxon>Bacteria</taxon>
        <taxon>Pseudomonadati</taxon>
        <taxon>Pseudomonadota</taxon>
        <taxon>Alphaproteobacteria</taxon>
        <taxon>Hyphomicrobiales</taxon>
        <taxon>Nitrobacteraceae</taxon>
        <taxon>Undibacter</taxon>
    </lineage>
</organism>
<dbReference type="InterPro" id="IPR016163">
    <property type="entry name" value="Ald_DH_C"/>
</dbReference>
<dbReference type="InterPro" id="IPR015590">
    <property type="entry name" value="Aldehyde_DH_dom"/>
</dbReference>
<gene>
    <name evidence="7" type="ORF">DXH78_15525</name>
</gene>
<comment type="similarity">
    <text evidence="1 5">Belongs to the aldehyde dehydrogenase family.</text>
</comment>
<dbReference type="OrthoDB" id="8175464at2"/>
<dbReference type="InterPro" id="IPR029510">
    <property type="entry name" value="Ald_DH_CS_GLU"/>
</dbReference>
<evidence type="ECO:0000256" key="5">
    <source>
        <dbReference type="RuleBase" id="RU003345"/>
    </source>
</evidence>
<dbReference type="Proteomes" id="UP000263993">
    <property type="component" value="Unassembled WGS sequence"/>
</dbReference>
<dbReference type="GO" id="GO:0004030">
    <property type="term" value="F:aldehyde dehydrogenase [NAD(P)+] activity"/>
    <property type="evidence" value="ECO:0007669"/>
    <property type="project" value="UniProtKB-ARBA"/>
</dbReference>
<keyword evidence="8" id="KW-1185">Reference proteome</keyword>
<dbReference type="RefSeq" id="WP_115518135.1">
    <property type="nucleotide sequence ID" value="NZ_QRGO01000002.1"/>
</dbReference>
<evidence type="ECO:0000256" key="4">
    <source>
        <dbReference type="PROSITE-ProRule" id="PRU10007"/>
    </source>
</evidence>
<evidence type="ECO:0000256" key="1">
    <source>
        <dbReference type="ARBA" id="ARBA00009986"/>
    </source>
</evidence>
<name>A0A371B3B7_9BRAD</name>
<accession>A0A371B3B7</accession>
<proteinExistence type="inferred from homology"/>
<evidence type="ECO:0000313" key="8">
    <source>
        <dbReference type="Proteomes" id="UP000263993"/>
    </source>
</evidence>
<reference evidence="8" key="1">
    <citation type="submission" date="2018-08" db="EMBL/GenBank/DDBJ databases">
        <authorList>
            <person name="Kim S.-J."/>
            <person name="Jung G.-Y."/>
        </authorList>
    </citation>
    <scope>NUCLEOTIDE SEQUENCE [LARGE SCALE GENOMIC DNA]</scope>
    <source>
        <strain evidence="8">GY_H</strain>
    </source>
</reference>
<keyword evidence="3" id="KW-0558">Oxidation</keyword>
<dbReference type="SUPFAM" id="SSF53720">
    <property type="entry name" value="ALDH-like"/>
    <property type="match status" value="1"/>
</dbReference>
<keyword evidence="2 5" id="KW-0560">Oxidoreductase</keyword>
<dbReference type="InterPro" id="IPR016162">
    <property type="entry name" value="Ald_DH_N"/>
</dbReference>
<dbReference type="Gene3D" id="3.40.605.10">
    <property type="entry name" value="Aldehyde Dehydrogenase, Chain A, domain 1"/>
    <property type="match status" value="1"/>
</dbReference>
<evidence type="ECO:0000256" key="2">
    <source>
        <dbReference type="ARBA" id="ARBA00023002"/>
    </source>
</evidence>